<dbReference type="PIRSF" id="PIRSF005610">
    <property type="entry name" value="SirB"/>
    <property type="match status" value="1"/>
</dbReference>
<evidence type="ECO:0000313" key="3">
    <source>
        <dbReference type="Proteomes" id="UP000235803"/>
    </source>
</evidence>
<dbReference type="Pfam" id="PF04247">
    <property type="entry name" value="SirB"/>
    <property type="match status" value="1"/>
</dbReference>
<keyword evidence="1" id="KW-0472">Membrane</keyword>
<reference evidence="2 3" key="1">
    <citation type="submission" date="2018-01" db="EMBL/GenBank/DDBJ databases">
        <title>Halomonas endophytica sp. nov., isolated from storage liquid in the stems of Populus euphratica.</title>
        <authorList>
            <person name="Chen C."/>
        </authorList>
    </citation>
    <scope>NUCLEOTIDE SEQUENCE [LARGE SCALE GENOMIC DNA]</scope>
    <source>
        <strain evidence="2 3">MC28</strain>
    </source>
</reference>
<dbReference type="EMBL" id="PNRF01000007">
    <property type="protein sequence ID" value="PMR77562.1"/>
    <property type="molecule type" value="Genomic_DNA"/>
</dbReference>
<gene>
    <name evidence="2" type="ORF">C1H69_02445</name>
</gene>
<evidence type="ECO:0000256" key="1">
    <source>
        <dbReference type="SAM" id="Phobius"/>
    </source>
</evidence>
<feature type="transmembrane region" description="Helical" evidence="1">
    <location>
        <begin position="6"/>
        <end position="28"/>
    </location>
</feature>
<evidence type="ECO:0000313" key="2">
    <source>
        <dbReference type="EMBL" id="PMR77562.1"/>
    </source>
</evidence>
<dbReference type="AlphaFoldDB" id="A0A2N7UAV2"/>
<dbReference type="PANTHER" id="PTHR39594:SF1">
    <property type="entry name" value="PROTEIN YCHQ"/>
    <property type="match status" value="1"/>
</dbReference>
<organism evidence="2 3">
    <name type="scientific">Billgrantia endophytica</name>
    <dbReference type="NCBI Taxonomy" id="2033802"/>
    <lineage>
        <taxon>Bacteria</taxon>
        <taxon>Pseudomonadati</taxon>
        <taxon>Pseudomonadota</taxon>
        <taxon>Gammaproteobacteria</taxon>
        <taxon>Oceanospirillales</taxon>
        <taxon>Halomonadaceae</taxon>
        <taxon>Billgrantia</taxon>
    </lineage>
</organism>
<keyword evidence="3" id="KW-1185">Reference proteome</keyword>
<keyword evidence="1" id="KW-1133">Transmembrane helix</keyword>
<feature type="transmembrane region" description="Helical" evidence="1">
    <location>
        <begin position="40"/>
        <end position="66"/>
    </location>
</feature>
<protein>
    <submittedName>
        <fullName evidence="2">Regulator SirB</fullName>
    </submittedName>
</protein>
<keyword evidence="1" id="KW-0812">Transmembrane</keyword>
<dbReference type="OrthoDB" id="5588650at2"/>
<comment type="caution">
    <text evidence="2">The sequence shown here is derived from an EMBL/GenBank/DDBJ whole genome shotgun (WGS) entry which is preliminary data.</text>
</comment>
<dbReference type="GO" id="GO:0005886">
    <property type="term" value="C:plasma membrane"/>
    <property type="evidence" value="ECO:0007669"/>
    <property type="project" value="TreeGrafter"/>
</dbReference>
<dbReference type="Proteomes" id="UP000235803">
    <property type="component" value="Unassembled WGS sequence"/>
</dbReference>
<sequence length="130" mass="14646">MEYYFLVKHLHMTTAGLSLAFFILRAWWSAREAPILGRPWVKVVPHIIDTLLLTFGILLMVMLSMWPHQHPWLAAKILALLTYIGLGTVAIKRGRTPQIRVMAALAAVVAFLYMVGAAVHNDPLSWLASR</sequence>
<proteinExistence type="predicted"/>
<name>A0A2N7UAV2_9GAMM</name>
<dbReference type="PANTHER" id="PTHR39594">
    <property type="entry name" value="PROTEIN YCHQ"/>
    <property type="match status" value="1"/>
</dbReference>
<feature type="transmembrane region" description="Helical" evidence="1">
    <location>
        <begin position="103"/>
        <end position="120"/>
    </location>
</feature>
<dbReference type="InterPro" id="IPR007360">
    <property type="entry name" value="SirB"/>
</dbReference>
<accession>A0A2N7UAV2</accession>
<feature type="transmembrane region" description="Helical" evidence="1">
    <location>
        <begin position="72"/>
        <end position="91"/>
    </location>
</feature>